<keyword evidence="3" id="KW-1185">Reference proteome</keyword>
<evidence type="ECO:0000313" key="3">
    <source>
        <dbReference type="Proteomes" id="UP000799428"/>
    </source>
</evidence>
<sequence>MRKLGLREFKKSTKLEGNAHKTALDGHGSMIHQLLAGTGGQVLAPAQASEFKHAFVGGWLCEAPEALSGECTSASDGWTYNSRGHFDILTNEDYKFIGCSWAEGIWGCDVSGDA</sequence>
<dbReference type="InterPro" id="IPR014044">
    <property type="entry name" value="CAP_dom"/>
</dbReference>
<dbReference type="Proteomes" id="UP000799428">
    <property type="component" value="Unassembled WGS sequence"/>
</dbReference>
<feature type="domain" description="SCP" evidence="1">
    <location>
        <begin position="3"/>
        <end position="103"/>
    </location>
</feature>
<evidence type="ECO:0000259" key="1">
    <source>
        <dbReference type="Pfam" id="PF00188"/>
    </source>
</evidence>
<proteinExistence type="predicted"/>
<accession>A0A6G1K1E5</accession>
<evidence type="ECO:0000313" key="2">
    <source>
        <dbReference type="EMBL" id="KAF2706217.1"/>
    </source>
</evidence>
<dbReference type="AlphaFoldDB" id="A0A6G1K1E5"/>
<organism evidence="2 3">
    <name type="scientific">Pleomassaria siparia CBS 279.74</name>
    <dbReference type="NCBI Taxonomy" id="1314801"/>
    <lineage>
        <taxon>Eukaryota</taxon>
        <taxon>Fungi</taxon>
        <taxon>Dikarya</taxon>
        <taxon>Ascomycota</taxon>
        <taxon>Pezizomycotina</taxon>
        <taxon>Dothideomycetes</taxon>
        <taxon>Pleosporomycetidae</taxon>
        <taxon>Pleosporales</taxon>
        <taxon>Pleomassariaceae</taxon>
        <taxon>Pleomassaria</taxon>
    </lineage>
</organism>
<dbReference type="OrthoDB" id="5350391at2759"/>
<name>A0A6G1K1E5_9PLEO</name>
<gene>
    <name evidence="2" type="ORF">K504DRAFT_386390</name>
</gene>
<reference evidence="2" key="1">
    <citation type="journal article" date="2020" name="Stud. Mycol.">
        <title>101 Dothideomycetes genomes: a test case for predicting lifestyles and emergence of pathogens.</title>
        <authorList>
            <person name="Haridas S."/>
            <person name="Albert R."/>
            <person name="Binder M."/>
            <person name="Bloem J."/>
            <person name="Labutti K."/>
            <person name="Salamov A."/>
            <person name="Andreopoulos B."/>
            <person name="Baker S."/>
            <person name="Barry K."/>
            <person name="Bills G."/>
            <person name="Bluhm B."/>
            <person name="Cannon C."/>
            <person name="Castanera R."/>
            <person name="Culley D."/>
            <person name="Daum C."/>
            <person name="Ezra D."/>
            <person name="Gonzalez J."/>
            <person name="Henrissat B."/>
            <person name="Kuo A."/>
            <person name="Liang C."/>
            <person name="Lipzen A."/>
            <person name="Lutzoni F."/>
            <person name="Magnuson J."/>
            <person name="Mondo S."/>
            <person name="Nolan M."/>
            <person name="Ohm R."/>
            <person name="Pangilinan J."/>
            <person name="Park H.-J."/>
            <person name="Ramirez L."/>
            <person name="Alfaro M."/>
            <person name="Sun H."/>
            <person name="Tritt A."/>
            <person name="Yoshinaga Y."/>
            <person name="Zwiers L.-H."/>
            <person name="Turgeon B."/>
            <person name="Goodwin S."/>
            <person name="Spatafora J."/>
            <person name="Crous P."/>
            <person name="Grigoriev I."/>
        </authorList>
    </citation>
    <scope>NUCLEOTIDE SEQUENCE</scope>
    <source>
        <strain evidence="2">CBS 279.74</strain>
    </source>
</reference>
<dbReference type="EMBL" id="MU005776">
    <property type="protein sequence ID" value="KAF2706217.1"/>
    <property type="molecule type" value="Genomic_DNA"/>
</dbReference>
<protein>
    <recommendedName>
        <fullName evidence="1">SCP domain-containing protein</fullName>
    </recommendedName>
</protein>
<dbReference type="Pfam" id="PF00188">
    <property type="entry name" value="CAP"/>
    <property type="match status" value="1"/>
</dbReference>